<dbReference type="InterPro" id="IPR029045">
    <property type="entry name" value="ClpP/crotonase-like_dom_sf"/>
</dbReference>
<dbReference type="VEuPathDB" id="FungiDB:HMPREF1541_02290"/>
<evidence type="ECO:0000313" key="3">
    <source>
        <dbReference type="Proteomes" id="UP000030752"/>
    </source>
</evidence>
<gene>
    <name evidence="2" type="ORF">HMPREF1541_02290</name>
</gene>
<dbReference type="GeneID" id="19969629"/>
<dbReference type="HOGENOM" id="CLU_009834_7_3_1"/>
<dbReference type="OrthoDB" id="410701at2759"/>
<evidence type="ECO:0000313" key="2">
    <source>
        <dbReference type="EMBL" id="ETN43132.1"/>
    </source>
</evidence>
<sequence>MEKLRALSQRRIAPVAEAIGLRTRPSTRCLAPCFSRHREQYARQQPFTAGLTQARLSSTASLKYVRLEREDLGQSRGSVATVKLSNPKKLNIVNSDTLVELTGALETLQYDDSLRAVVVTSESSESFTPAFCGGADIREMSAIASPEQARAFITKIYDVCEAIRNIPAITIARIDGVCLGAGLEIVAACDFRYATDRSRFSMPEVKIGIPSVVHARSLINIMGWQRAKKLMAFAEVLSASEAEKDGLLDKRYSTTTEMDTAIGTDVNVLALHGRKGMHAQKRLFKAWEELDFHTGLRTSIDAFAESYSDSGEEPRSFMKAWIEEKKNSKPPR</sequence>
<dbReference type="GO" id="GO:0005739">
    <property type="term" value="C:mitochondrion"/>
    <property type="evidence" value="ECO:0007669"/>
    <property type="project" value="TreeGrafter"/>
</dbReference>
<reference evidence="2 3" key="1">
    <citation type="submission" date="2013-03" db="EMBL/GenBank/DDBJ databases">
        <title>The Genome Sequence of Phialophora europaea CBS 101466.</title>
        <authorList>
            <consortium name="The Broad Institute Genomics Platform"/>
            <person name="Cuomo C."/>
            <person name="de Hoog S."/>
            <person name="Gorbushina A."/>
            <person name="Walker B."/>
            <person name="Young S.K."/>
            <person name="Zeng Q."/>
            <person name="Gargeya S."/>
            <person name="Fitzgerald M."/>
            <person name="Haas B."/>
            <person name="Abouelleil A."/>
            <person name="Allen A.W."/>
            <person name="Alvarado L."/>
            <person name="Arachchi H.M."/>
            <person name="Berlin A.M."/>
            <person name="Chapman S.B."/>
            <person name="Gainer-Dewar J."/>
            <person name="Goldberg J."/>
            <person name="Griggs A."/>
            <person name="Gujja S."/>
            <person name="Hansen M."/>
            <person name="Howarth C."/>
            <person name="Imamovic A."/>
            <person name="Ireland A."/>
            <person name="Larimer J."/>
            <person name="McCowan C."/>
            <person name="Murphy C."/>
            <person name="Pearson M."/>
            <person name="Poon T.W."/>
            <person name="Priest M."/>
            <person name="Roberts A."/>
            <person name="Saif S."/>
            <person name="Shea T."/>
            <person name="Sisk P."/>
            <person name="Sykes S."/>
            <person name="Wortman J."/>
            <person name="Nusbaum C."/>
            <person name="Birren B."/>
        </authorList>
    </citation>
    <scope>NUCLEOTIDE SEQUENCE [LARGE SCALE GENOMIC DNA]</scope>
    <source>
        <strain evidence="2 3">CBS 101466</strain>
    </source>
</reference>
<proteinExistence type="inferred from homology"/>
<dbReference type="Gene3D" id="3.90.226.10">
    <property type="entry name" value="2-enoyl-CoA Hydratase, Chain A, domain 1"/>
    <property type="match status" value="1"/>
</dbReference>
<protein>
    <recommendedName>
        <fullName evidence="4">Enoyl-CoA hydratase</fullName>
    </recommendedName>
</protein>
<dbReference type="InParanoid" id="W2S360"/>
<dbReference type="GO" id="GO:0006635">
    <property type="term" value="P:fatty acid beta-oxidation"/>
    <property type="evidence" value="ECO:0007669"/>
    <property type="project" value="TreeGrafter"/>
</dbReference>
<dbReference type="InterPro" id="IPR001753">
    <property type="entry name" value="Enoyl-CoA_hydra/iso"/>
</dbReference>
<dbReference type="eggNOG" id="KOG1680">
    <property type="taxonomic scope" value="Eukaryota"/>
</dbReference>
<dbReference type="EMBL" id="KB822718">
    <property type="protein sequence ID" value="ETN43132.1"/>
    <property type="molecule type" value="Genomic_DNA"/>
</dbReference>
<evidence type="ECO:0008006" key="4">
    <source>
        <dbReference type="Google" id="ProtNLM"/>
    </source>
</evidence>
<accession>W2S360</accession>
<dbReference type="PANTHER" id="PTHR11941:SF171">
    <property type="entry name" value="SD19268P"/>
    <property type="match status" value="1"/>
</dbReference>
<dbReference type="Proteomes" id="UP000030752">
    <property type="component" value="Unassembled WGS sequence"/>
</dbReference>
<dbReference type="PANTHER" id="PTHR11941">
    <property type="entry name" value="ENOYL-COA HYDRATASE-RELATED"/>
    <property type="match status" value="1"/>
</dbReference>
<name>W2S360_CYPE1</name>
<dbReference type="CDD" id="cd06558">
    <property type="entry name" value="crotonase-like"/>
    <property type="match status" value="1"/>
</dbReference>
<dbReference type="RefSeq" id="XP_008714868.1">
    <property type="nucleotide sequence ID" value="XM_008716646.1"/>
</dbReference>
<keyword evidence="3" id="KW-1185">Reference proteome</keyword>
<dbReference type="AlphaFoldDB" id="W2S360"/>
<organism evidence="2 3">
    <name type="scientific">Cyphellophora europaea (strain CBS 101466)</name>
    <name type="common">Phialophora europaea</name>
    <dbReference type="NCBI Taxonomy" id="1220924"/>
    <lineage>
        <taxon>Eukaryota</taxon>
        <taxon>Fungi</taxon>
        <taxon>Dikarya</taxon>
        <taxon>Ascomycota</taxon>
        <taxon>Pezizomycotina</taxon>
        <taxon>Eurotiomycetes</taxon>
        <taxon>Chaetothyriomycetidae</taxon>
        <taxon>Chaetothyriales</taxon>
        <taxon>Cyphellophoraceae</taxon>
        <taxon>Cyphellophora</taxon>
    </lineage>
</organism>
<comment type="similarity">
    <text evidence="1">Belongs to the enoyl-CoA hydratase/isomerase family.</text>
</comment>
<dbReference type="Pfam" id="PF00378">
    <property type="entry name" value="ECH_1"/>
    <property type="match status" value="1"/>
</dbReference>
<dbReference type="STRING" id="1220924.W2S360"/>
<evidence type="ECO:0000256" key="1">
    <source>
        <dbReference type="ARBA" id="ARBA00005254"/>
    </source>
</evidence>
<dbReference type="SUPFAM" id="SSF52096">
    <property type="entry name" value="ClpP/crotonase"/>
    <property type="match status" value="1"/>
</dbReference>